<keyword evidence="2" id="KW-1185">Reference proteome</keyword>
<proteinExistence type="predicted"/>
<organism evidence="1 2">
    <name type="scientific">Aspergillus melleus</name>
    <dbReference type="NCBI Taxonomy" id="138277"/>
    <lineage>
        <taxon>Eukaryota</taxon>
        <taxon>Fungi</taxon>
        <taxon>Dikarya</taxon>
        <taxon>Ascomycota</taxon>
        <taxon>Pezizomycotina</taxon>
        <taxon>Eurotiomycetes</taxon>
        <taxon>Eurotiomycetidae</taxon>
        <taxon>Eurotiales</taxon>
        <taxon>Aspergillaceae</taxon>
        <taxon>Aspergillus</taxon>
        <taxon>Aspergillus subgen. Circumdati</taxon>
    </lineage>
</organism>
<sequence length="568" mass="65122">MPLDPVVPHQEKDHQPPSDRGSIRFLLNGGTDSFTERFMLPPRGDRARGLEYHTQREPEGTESSMMGYPGVKTEPSVFVDSDPSTLSFYRNDFLEFFNGPFGDPNKAVDDLYIGEIPLQTVMPPTQEPRFAIPGDAPLPEPERQFAIAMIQAILDKAYTVPLDLKAQQEITTGLNYFLTTARIRKFVSMYFSYWQPSCAILHQPSFDPEIVPLPLLIAVVFMGAMYSDDATELYFARRLVDFAELVVFSSDIYSCESEIGSAFGGRRNTEIETNDWSMFQNFQAGFVMVVAQYWGGSRISRNRAMENRFSEVIKVARRIGLPKCRHQLDERTHEGLWIQKECRIRTMAYVSLLDCAFVFYQNYPCRLSHTEMESDFPSAEAVFASGHPFQERKFQLKREFNISDTFQSLFHEHGSQDSSPLDLSMSSVNALSGLTFLDMFILIHMLYAFINTHVTLLSTLLRRSRVPIQQARDPQSGRGCQSAIPEDSTLSAIRIALKRWRQCWMTLNSTISQEEWASMGFYRNAYNFWLVARLLINHKESVDVVMRMEVKCEDKLQKLSVLLQDEND</sequence>
<gene>
    <name evidence="1" type="ORF">N8T08_008476</name>
</gene>
<dbReference type="EMBL" id="JAOPJF010000059">
    <property type="protein sequence ID" value="KAK1141811.1"/>
    <property type="molecule type" value="Genomic_DNA"/>
</dbReference>
<accession>A0ACC3AVA9</accession>
<reference evidence="1 2" key="1">
    <citation type="journal article" date="2023" name="ACS Omega">
        <title>Identification of the Neoaspergillic Acid Biosynthesis Gene Cluster by Establishing an In Vitro CRISPR-Ribonucleoprotein Genetic System in Aspergillus melleus.</title>
        <authorList>
            <person name="Yuan B."/>
            <person name="Grau M.F."/>
            <person name="Murata R.M."/>
            <person name="Torok T."/>
            <person name="Venkateswaran K."/>
            <person name="Stajich J.E."/>
            <person name="Wang C.C.C."/>
        </authorList>
    </citation>
    <scope>NUCLEOTIDE SEQUENCE [LARGE SCALE GENOMIC DNA]</scope>
    <source>
        <strain evidence="1 2">IMV 1140</strain>
    </source>
</reference>
<protein>
    <submittedName>
        <fullName evidence="1">Uncharacterized protein</fullName>
    </submittedName>
</protein>
<evidence type="ECO:0000313" key="2">
    <source>
        <dbReference type="Proteomes" id="UP001177260"/>
    </source>
</evidence>
<name>A0ACC3AVA9_9EURO</name>
<comment type="caution">
    <text evidence="1">The sequence shown here is derived from an EMBL/GenBank/DDBJ whole genome shotgun (WGS) entry which is preliminary data.</text>
</comment>
<evidence type="ECO:0000313" key="1">
    <source>
        <dbReference type="EMBL" id="KAK1141811.1"/>
    </source>
</evidence>
<dbReference type="Proteomes" id="UP001177260">
    <property type="component" value="Unassembled WGS sequence"/>
</dbReference>